<organism evidence="5 6">
    <name type="scientific">Schizophyllum amplum</name>
    <dbReference type="NCBI Taxonomy" id="97359"/>
    <lineage>
        <taxon>Eukaryota</taxon>
        <taxon>Fungi</taxon>
        <taxon>Dikarya</taxon>
        <taxon>Basidiomycota</taxon>
        <taxon>Agaricomycotina</taxon>
        <taxon>Agaricomycetes</taxon>
        <taxon>Agaricomycetidae</taxon>
        <taxon>Agaricales</taxon>
        <taxon>Schizophyllaceae</taxon>
        <taxon>Schizophyllum</taxon>
    </lineage>
</organism>
<protein>
    <recommendedName>
        <fullName evidence="4">DUF6535 domain-containing protein</fullName>
    </recommendedName>
</protein>
<evidence type="ECO:0000256" key="2">
    <source>
        <dbReference type="SAM" id="Phobius"/>
    </source>
</evidence>
<keyword evidence="2" id="KW-0472">Membrane</keyword>
<dbReference type="AlphaFoldDB" id="A0A550C8X3"/>
<comment type="caution">
    <text evidence="5">The sequence shown here is derived from an EMBL/GenBank/DDBJ whole genome shotgun (WGS) entry which is preliminary data.</text>
</comment>
<dbReference type="OrthoDB" id="3235960at2759"/>
<feature type="domain" description="DUF6535" evidence="4">
    <location>
        <begin position="118"/>
        <end position="297"/>
    </location>
</feature>
<name>A0A550C8X3_9AGAR</name>
<feature type="transmembrane region" description="Helical" evidence="2">
    <location>
        <begin position="268"/>
        <end position="296"/>
    </location>
</feature>
<reference evidence="5 6" key="1">
    <citation type="journal article" date="2019" name="New Phytol.">
        <title>Comparative genomics reveals unique wood-decay strategies and fruiting body development in the Schizophyllaceae.</title>
        <authorList>
            <person name="Almasi E."/>
            <person name="Sahu N."/>
            <person name="Krizsan K."/>
            <person name="Balint B."/>
            <person name="Kovacs G.M."/>
            <person name="Kiss B."/>
            <person name="Cseklye J."/>
            <person name="Drula E."/>
            <person name="Henrissat B."/>
            <person name="Nagy I."/>
            <person name="Chovatia M."/>
            <person name="Adam C."/>
            <person name="LaButti K."/>
            <person name="Lipzen A."/>
            <person name="Riley R."/>
            <person name="Grigoriev I.V."/>
            <person name="Nagy L.G."/>
        </authorList>
    </citation>
    <scope>NUCLEOTIDE SEQUENCE [LARGE SCALE GENOMIC DNA]</scope>
    <source>
        <strain evidence="5 6">NL-1724</strain>
    </source>
</reference>
<feature type="signal peptide" evidence="3">
    <location>
        <begin position="1"/>
        <end position="17"/>
    </location>
</feature>
<keyword evidence="2" id="KW-0812">Transmembrane</keyword>
<feature type="transmembrane region" description="Helical" evidence="2">
    <location>
        <begin position="302"/>
        <end position="325"/>
    </location>
</feature>
<evidence type="ECO:0000256" key="3">
    <source>
        <dbReference type="SAM" id="SignalP"/>
    </source>
</evidence>
<feature type="transmembrane region" description="Helical" evidence="2">
    <location>
        <begin position="217"/>
        <end position="236"/>
    </location>
</feature>
<evidence type="ECO:0000259" key="4">
    <source>
        <dbReference type="Pfam" id="PF20153"/>
    </source>
</evidence>
<proteinExistence type="predicted"/>
<feature type="transmembrane region" description="Helical" evidence="2">
    <location>
        <begin position="337"/>
        <end position="356"/>
    </location>
</feature>
<evidence type="ECO:0000313" key="6">
    <source>
        <dbReference type="Proteomes" id="UP000320762"/>
    </source>
</evidence>
<dbReference type="EMBL" id="VDMD01000017">
    <property type="protein sequence ID" value="TRM61244.1"/>
    <property type="molecule type" value="Genomic_DNA"/>
</dbReference>
<keyword evidence="3" id="KW-0732">Signal</keyword>
<keyword evidence="6" id="KW-1185">Reference proteome</keyword>
<sequence length="910" mass="101151">MLYLVCSFISLVISAGSLFPPQRLESVFLARRLDRPRFDELAMATVEVSDTEGIDNRFQDCNEARCTATGMRPGQSRTMFGMKEGHRPRRRAVNPYDYEQKYEEDEYGEEMGPNARFWRVVLDEGQIYDMEMVEGWRDTLDVLLIFAGLFSAVVTTLVVQSAAALQSNYALISASLTAELIDIQRAWAAGSPVDSVPRSKLTLDSLTASALDYWCNGFWFTSLALSLSAALMAVLIKQWLQAYSGHVSGTPRHQALVRQFRLIGIERWNVPLIVGLLPMLLHLSLMLFFIGLALYIMTFDTAIAGVVIAIAIAVYSLYFAANILPMVDCQCPYRTPLSQYGFIAFRYILTWTFGWLRRLNINGSSQSLPVASDPESAERMTWSAAARTWAVVHLKALARFLSPPDSWISRAREAAAVAESENSLMVKCLTWVYSASSNPTVASITVQAMSGLPLDVAPISHDEMLTDILLRLDHSGMANLAAHHRSVLERLARSLLFFATTDGDLQAGIRHALYRLDKHATNLTGCAPHSQTQLQGAVLALSATNDGETWLGLLQDYYNPLAMVYTSPPSTLRLPPVVWSHMLDFLACALFLLLSYLEDCGPYRRRQRRKIGAMSIGNLCDTDNNVDRLLNHAIHRILCSPRGGCSTLSKDRDIPKFAFSLHMFRHVLELAIDFTSSANSVFLEKADGVQLRAVLFDESIGSLAALLKWHLRNQAWNFLDDIAKVAQLPWVTLRTRRTLLDIYTRKSIPHSSVRPFIQLLMFLLRSVSAADDPPDGSQWSSSAQFRRDILSTLSSAIDQHGTEALSDASLREDILVASGAHIDRDLTDVLSAGLAPANHSMPELSDELHDRVDNVEDGTDAKGNMQKESGDESGAKATAHPTINKEKEEQRDIDDDSNGVIEKGENQEAR</sequence>
<dbReference type="Pfam" id="PF20153">
    <property type="entry name" value="DUF6535"/>
    <property type="match status" value="1"/>
</dbReference>
<evidence type="ECO:0000313" key="5">
    <source>
        <dbReference type="EMBL" id="TRM61244.1"/>
    </source>
</evidence>
<accession>A0A550C8X3</accession>
<evidence type="ECO:0000256" key="1">
    <source>
        <dbReference type="SAM" id="MobiDB-lite"/>
    </source>
</evidence>
<gene>
    <name evidence="5" type="ORF">BD626DRAFT_584611</name>
</gene>
<dbReference type="InterPro" id="IPR045338">
    <property type="entry name" value="DUF6535"/>
</dbReference>
<feature type="chain" id="PRO_5022122921" description="DUF6535 domain-containing protein" evidence="3">
    <location>
        <begin position="18"/>
        <end position="910"/>
    </location>
</feature>
<keyword evidence="2" id="KW-1133">Transmembrane helix</keyword>
<feature type="region of interest" description="Disordered" evidence="1">
    <location>
        <begin position="854"/>
        <end position="910"/>
    </location>
</feature>
<dbReference type="Proteomes" id="UP000320762">
    <property type="component" value="Unassembled WGS sequence"/>
</dbReference>